<dbReference type="STRING" id="181874.A0A409Y8D3"/>
<dbReference type="PANTHER" id="PTHR28058:SF1">
    <property type="entry name" value="SMALL RIBOSOMAL SUBUNIT PROTEIN BS1M"/>
    <property type="match status" value="1"/>
</dbReference>
<dbReference type="InParanoid" id="A0A409Y8D3"/>
<dbReference type="OrthoDB" id="2735536at2759"/>
<gene>
    <name evidence="2" type="ORF">CVT24_009249</name>
</gene>
<comment type="caution">
    <text evidence="2">The sequence shown here is derived from an EMBL/GenBank/DDBJ whole genome shotgun (WGS) entry which is preliminary data.</text>
</comment>
<sequence length="568" mass="62022">MATKIATKKAVEAMPKVIPPSSPFASLLRQSKFAAFDPTIRQTYGAPASHIHRGNYGLKRNINVRKKPEYITLKNYEEHAQYIEWSGAQGQVSFVKRVEEANVQPSLVANTPWYTGLGPVAVSSASGIDSEFCPGEGTGIGMSRKERNKAAALESPSPSAPPTLTLDNFSVKLGHRGRGEYGSRPSAQYAESKDGDAFTQPNILAMSPRVFNRYLEKLRELRPEFVAYLEKQIRLRRAQNARREGLPEPDPNAPIDIAELAAEGVNANLHMMFLGKNSEAQFHASAGDESSPSNSTSTHPNAPQPIRQQPHKYAGLMYSAPTLLESRYTSRPEPGIILQSSNPASDRYTNLDNPYVAAFAGMTAQLRKSQAGPSVAVVYDPTSETGIQLSDKPNAVSDENLHVPPSRSAASEKLMRMTTLELEAPPQVVGRHTSDKPLLATHVRPHVVVESAVDQNWRENPHAPGTMEYNGMMPRSGKFATGVRSSTLSMMNNNARMRGRLGANPIPTKGSLNNLGKGGKEAMTFDLLQTLVNPQNSASFFKTRPVWGQQKPSTSSPKAEEEKGEKEP</sequence>
<dbReference type="PANTHER" id="PTHR28058">
    <property type="entry name" value="37S RIBOSOMAL PROTEIN MRP51, MITOCHONDRIAL"/>
    <property type="match status" value="1"/>
</dbReference>
<feature type="region of interest" description="Disordered" evidence="1">
    <location>
        <begin position="137"/>
        <end position="195"/>
    </location>
</feature>
<feature type="region of interest" description="Disordered" evidence="1">
    <location>
        <begin position="282"/>
        <end position="308"/>
    </location>
</feature>
<feature type="region of interest" description="Disordered" evidence="1">
    <location>
        <begin position="541"/>
        <end position="568"/>
    </location>
</feature>
<name>A0A409Y8D3_9AGAR</name>
<dbReference type="Proteomes" id="UP000284842">
    <property type="component" value="Unassembled WGS sequence"/>
</dbReference>
<feature type="region of interest" description="Disordered" evidence="1">
    <location>
        <begin position="388"/>
        <end position="410"/>
    </location>
</feature>
<dbReference type="InterPro" id="IPR016712">
    <property type="entry name" value="Rbsml_bS1m-like"/>
</dbReference>
<feature type="compositionally biased region" description="Low complexity" evidence="1">
    <location>
        <begin position="150"/>
        <end position="166"/>
    </location>
</feature>
<keyword evidence="3" id="KW-1185">Reference proteome</keyword>
<accession>A0A409Y8D3</accession>
<evidence type="ECO:0000313" key="3">
    <source>
        <dbReference type="Proteomes" id="UP000284842"/>
    </source>
</evidence>
<evidence type="ECO:0000256" key="1">
    <source>
        <dbReference type="SAM" id="MobiDB-lite"/>
    </source>
</evidence>
<protein>
    <submittedName>
        <fullName evidence="2">Uncharacterized protein</fullName>
    </submittedName>
</protein>
<organism evidence="2 3">
    <name type="scientific">Panaeolus cyanescens</name>
    <dbReference type="NCBI Taxonomy" id="181874"/>
    <lineage>
        <taxon>Eukaryota</taxon>
        <taxon>Fungi</taxon>
        <taxon>Dikarya</taxon>
        <taxon>Basidiomycota</taxon>
        <taxon>Agaricomycotina</taxon>
        <taxon>Agaricomycetes</taxon>
        <taxon>Agaricomycetidae</taxon>
        <taxon>Agaricales</taxon>
        <taxon>Agaricineae</taxon>
        <taxon>Galeropsidaceae</taxon>
        <taxon>Panaeolus</taxon>
    </lineage>
</organism>
<proteinExistence type="predicted"/>
<evidence type="ECO:0000313" key="2">
    <source>
        <dbReference type="EMBL" id="PPQ99229.1"/>
    </source>
</evidence>
<dbReference type="AlphaFoldDB" id="A0A409Y8D3"/>
<reference evidence="2 3" key="1">
    <citation type="journal article" date="2018" name="Evol. Lett.">
        <title>Horizontal gene cluster transfer increased hallucinogenic mushroom diversity.</title>
        <authorList>
            <person name="Reynolds H.T."/>
            <person name="Vijayakumar V."/>
            <person name="Gluck-Thaler E."/>
            <person name="Korotkin H.B."/>
            <person name="Matheny P.B."/>
            <person name="Slot J.C."/>
        </authorList>
    </citation>
    <scope>NUCLEOTIDE SEQUENCE [LARGE SCALE GENOMIC DNA]</scope>
    <source>
        <strain evidence="2 3">2629</strain>
    </source>
</reference>
<feature type="compositionally biased region" description="Low complexity" evidence="1">
    <location>
        <begin position="290"/>
        <end position="301"/>
    </location>
</feature>
<feature type="compositionally biased region" description="Basic and acidic residues" evidence="1">
    <location>
        <begin position="558"/>
        <end position="568"/>
    </location>
</feature>
<dbReference type="EMBL" id="NHTK01001366">
    <property type="protein sequence ID" value="PPQ99229.1"/>
    <property type="molecule type" value="Genomic_DNA"/>
</dbReference>
<dbReference type="Pfam" id="PF11709">
    <property type="entry name" value="Mit_ribos_Mrp51"/>
    <property type="match status" value="1"/>
</dbReference>